<dbReference type="Pfam" id="PF00672">
    <property type="entry name" value="HAMP"/>
    <property type="match status" value="1"/>
</dbReference>
<comment type="similarity">
    <text evidence="8">Belongs to the methyl-accepting chemotaxis (MCP) protein family.</text>
</comment>
<comment type="subcellular location">
    <subcellularLocation>
        <location evidence="1">Cell membrane</location>
        <topology evidence="1">Multi-pass membrane protein</topology>
    </subcellularLocation>
</comment>
<dbReference type="InterPro" id="IPR033479">
    <property type="entry name" value="dCache_1"/>
</dbReference>
<reference evidence="13" key="1">
    <citation type="submission" date="2021-07" db="EMBL/GenBank/DDBJ databases">
        <title>Complete genome sequence of Crassaminicella sp. 143-21, isolated from a deep-sea hydrothermal vent.</title>
        <authorList>
            <person name="Li X."/>
        </authorList>
    </citation>
    <scope>NUCLEOTIDE SEQUENCE</scope>
    <source>
        <strain evidence="13">143-21</strain>
    </source>
</reference>
<evidence type="ECO:0000313" key="14">
    <source>
        <dbReference type="Proteomes" id="UP000886818"/>
    </source>
</evidence>
<dbReference type="Pfam" id="PF02743">
    <property type="entry name" value="dCache_1"/>
    <property type="match status" value="1"/>
</dbReference>
<dbReference type="EMBL" id="CP078093">
    <property type="protein sequence ID" value="QXM06560.1"/>
    <property type="molecule type" value="Genomic_DNA"/>
</dbReference>
<dbReference type="PANTHER" id="PTHR32089:SF112">
    <property type="entry name" value="LYSOZYME-LIKE PROTEIN-RELATED"/>
    <property type="match status" value="1"/>
</dbReference>
<dbReference type="PROSITE" id="PS50111">
    <property type="entry name" value="CHEMOTAXIS_TRANSDUC_2"/>
    <property type="match status" value="1"/>
</dbReference>
<keyword evidence="7 9" id="KW-0807">Transducer</keyword>
<dbReference type="PROSITE" id="PS50885">
    <property type="entry name" value="HAMP"/>
    <property type="match status" value="1"/>
</dbReference>
<evidence type="ECO:0000256" key="8">
    <source>
        <dbReference type="ARBA" id="ARBA00029447"/>
    </source>
</evidence>
<dbReference type="InterPro" id="IPR003660">
    <property type="entry name" value="HAMP_dom"/>
</dbReference>
<dbReference type="Pfam" id="PF00015">
    <property type="entry name" value="MCPsignal"/>
    <property type="match status" value="1"/>
</dbReference>
<organism evidence="13 14">
    <name type="scientific">Crassaminicella indica</name>
    <dbReference type="NCBI Taxonomy" id="2855394"/>
    <lineage>
        <taxon>Bacteria</taxon>
        <taxon>Bacillati</taxon>
        <taxon>Bacillota</taxon>
        <taxon>Clostridia</taxon>
        <taxon>Eubacteriales</taxon>
        <taxon>Clostridiaceae</taxon>
        <taxon>Crassaminicella</taxon>
    </lineage>
</organism>
<evidence type="ECO:0000256" key="4">
    <source>
        <dbReference type="ARBA" id="ARBA00022692"/>
    </source>
</evidence>
<keyword evidence="5 10" id="KW-1133">Transmembrane helix</keyword>
<dbReference type="CDD" id="cd12912">
    <property type="entry name" value="PDC2_MCP_like"/>
    <property type="match status" value="1"/>
</dbReference>
<evidence type="ECO:0000256" key="6">
    <source>
        <dbReference type="ARBA" id="ARBA00023136"/>
    </source>
</evidence>
<evidence type="ECO:0000256" key="3">
    <source>
        <dbReference type="ARBA" id="ARBA00022500"/>
    </source>
</evidence>
<evidence type="ECO:0000256" key="10">
    <source>
        <dbReference type="SAM" id="Phobius"/>
    </source>
</evidence>
<evidence type="ECO:0000256" key="2">
    <source>
        <dbReference type="ARBA" id="ARBA00022475"/>
    </source>
</evidence>
<keyword evidence="6 10" id="KW-0472">Membrane</keyword>
<feature type="domain" description="HAMP" evidence="12">
    <location>
        <begin position="327"/>
        <end position="382"/>
    </location>
</feature>
<feature type="transmembrane region" description="Helical" evidence="10">
    <location>
        <begin position="303"/>
        <end position="326"/>
    </location>
</feature>
<proteinExistence type="inferred from homology"/>
<feature type="domain" description="Methyl-accepting transducer" evidence="11">
    <location>
        <begin position="408"/>
        <end position="638"/>
    </location>
</feature>
<dbReference type="RefSeq" id="WP_218283256.1">
    <property type="nucleotide sequence ID" value="NZ_CP078093.1"/>
</dbReference>
<dbReference type="SMART" id="SM00283">
    <property type="entry name" value="MA"/>
    <property type="match status" value="1"/>
</dbReference>
<dbReference type="CDD" id="cd18773">
    <property type="entry name" value="PDC1_HK_sensor"/>
    <property type="match status" value="1"/>
</dbReference>
<dbReference type="PANTHER" id="PTHR32089">
    <property type="entry name" value="METHYL-ACCEPTING CHEMOTAXIS PROTEIN MCPB"/>
    <property type="match status" value="1"/>
</dbReference>
<dbReference type="CDD" id="cd06225">
    <property type="entry name" value="HAMP"/>
    <property type="match status" value="1"/>
</dbReference>
<protein>
    <submittedName>
        <fullName evidence="13">Methyl-accepting chemotaxis protein</fullName>
    </submittedName>
</protein>
<dbReference type="SMART" id="SM00304">
    <property type="entry name" value="HAMP"/>
    <property type="match status" value="1"/>
</dbReference>
<keyword evidence="2" id="KW-1003">Cell membrane</keyword>
<dbReference type="Proteomes" id="UP000886818">
    <property type="component" value="Chromosome"/>
</dbReference>
<evidence type="ECO:0000256" key="7">
    <source>
        <dbReference type="ARBA" id="ARBA00023224"/>
    </source>
</evidence>
<evidence type="ECO:0000259" key="11">
    <source>
        <dbReference type="PROSITE" id="PS50111"/>
    </source>
</evidence>
<keyword evidence="3" id="KW-0145">Chemotaxis</keyword>
<dbReference type="InterPro" id="IPR004089">
    <property type="entry name" value="MCPsignal_dom"/>
</dbReference>
<name>A0ABX8RF74_9CLOT</name>
<evidence type="ECO:0000313" key="13">
    <source>
        <dbReference type="EMBL" id="QXM06560.1"/>
    </source>
</evidence>
<feature type="transmembrane region" description="Helical" evidence="10">
    <location>
        <begin position="12"/>
        <end position="31"/>
    </location>
</feature>
<gene>
    <name evidence="13" type="ORF">KVH43_02080</name>
</gene>
<accession>A0ABX8RF74</accession>
<evidence type="ECO:0000259" key="12">
    <source>
        <dbReference type="PROSITE" id="PS50885"/>
    </source>
</evidence>
<keyword evidence="4 10" id="KW-0812">Transmembrane</keyword>
<evidence type="ECO:0000256" key="5">
    <source>
        <dbReference type="ARBA" id="ARBA00022989"/>
    </source>
</evidence>
<keyword evidence="14" id="KW-1185">Reference proteome</keyword>
<evidence type="ECO:0000256" key="9">
    <source>
        <dbReference type="PROSITE-ProRule" id="PRU00284"/>
    </source>
</evidence>
<sequence length="688" mass="76773">MFKRFRSIKAQFLAISIMIILVLLIAIGGIVKYQVSTKARKDYFANSNERMETVARTIKIFYDQIDNDINMFAKHPLVLQSVNNITTYKNNNEKIQITPSRNGGVEQEIFEMFKHYANTHKGTKYVYLATKDGGYLVYPEGVVEKNYDPTKRVWYKTALSGNGSIKRTAPYLSLEDKSVNISNVRSFADKDGNLLGVIGIDVEQSVISDMLNKMKIGKTGFFMLAHNTGIILADGNNPDNNFKRIEEVGIEGLDKILDKNLKTFNITIDGEKYVTNLYRVDGIDWVLASFMSENELIADAQNIFFKILIALIIVLIITIVFISVSVKRITTPIIKTSDYLQLLAEGDFSKEIDHKYLVRKDEIGAMMNSINNMKNSLKNLMNSIKSESIVIEGEVEYVMNHMYVLNDNLGEISATTEELAASMEEMAASSEEMTATSQEIEIAVQTMTKRSQEGAIAASEISERAKNTKENIHAAQKKIYEVFTNTKKELEEAIKNSKVVEQIHILSESIMQITEKTNLLALNAAIEAARAGEAGRGFSVVAEEIRKLAEQSKDTVLKIQDVTTKVINSVDNLSSSSNSLLTFMSTDVVDNYKVMLDLAEKYDGDAKFVDELVNEFSTTSEELLAFIKNVLVAIESVASAANEGAMGTTDIANRAVEVNGKSNEVVEQVLRSKKSVDKLKEEVAKFKV</sequence>
<evidence type="ECO:0000256" key="1">
    <source>
        <dbReference type="ARBA" id="ARBA00004651"/>
    </source>
</evidence>